<keyword evidence="2" id="KW-1185">Reference proteome</keyword>
<accession>W4M7S9</accession>
<sequence length="97" mass="11148">MSSGRLPEAVREIARGIMRYLEQRPNAADTLDGIAPWWLRQPEDAYRQADVERAVNWLLEQELLSKTDRPGIPAYYRRNSRKSDEIASFLRDSEGAG</sequence>
<proteinExistence type="predicted"/>
<organism evidence="1 2">
    <name type="scientific">Candidatus Entotheonella gemina</name>
    <dbReference type="NCBI Taxonomy" id="1429439"/>
    <lineage>
        <taxon>Bacteria</taxon>
        <taxon>Pseudomonadati</taxon>
        <taxon>Nitrospinota/Tectimicrobiota group</taxon>
        <taxon>Candidatus Tectimicrobiota</taxon>
        <taxon>Candidatus Entotheonellia</taxon>
        <taxon>Candidatus Entotheonellales</taxon>
        <taxon>Candidatus Entotheonellaceae</taxon>
        <taxon>Candidatus Entotheonella</taxon>
    </lineage>
</organism>
<dbReference type="Proteomes" id="UP000019140">
    <property type="component" value="Unassembled WGS sequence"/>
</dbReference>
<reference evidence="1 2" key="1">
    <citation type="journal article" date="2014" name="Nature">
        <title>An environmental bacterial taxon with a large and distinct metabolic repertoire.</title>
        <authorList>
            <person name="Wilson M.C."/>
            <person name="Mori T."/>
            <person name="Ruckert C."/>
            <person name="Uria A.R."/>
            <person name="Helf M.J."/>
            <person name="Takada K."/>
            <person name="Gernert C."/>
            <person name="Steffens U.A."/>
            <person name="Heycke N."/>
            <person name="Schmitt S."/>
            <person name="Rinke C."/>
            <person name="Helfrich E.J."/>
            <person name="Brachmann A.O."/>
            <person name="Gurgui C."/>
            <person name="Wakimoto T."/>
            <person name="Kracht M."/>
            <person name="Crusemann M."/>
            <person name="Hentschel U."/>
            <person name="Abe I."/>
            <person name="Matsunaga S."/>
            <person name="Kalinowski J."/>
            <person name="Takeyama H."/>
            <person name="Piel J."/>
        </authorList>
    </citation>
    <scope>NUCLEOTIDE SEQUENCE [LARGE SCALE GENOMIC DNA]</scope>
    <source>
        <strain evidence="2">TSY2</strain>
    </source>
</reference>
<evidence type="ECO:0000313" key="1">
    <source>
        <dbReference type="EMBL" id="ETX06233.1"/>
    </source>
</evidence>
<name>W4M7S9_9BACT</name>
<dbReference type="HOGENOM" id="CLU_2341535_0_0_7"/>
<evidence type="ECO:0000313" key="2">
    <source>
        <dbReference type="Proteomes" id="UP000019140"/>
    </source>
</evidence>
<protein>
    <submittedName>
        <fullName evidence="1">Uncharacterized protein</fullName>
    </submittedName>
</protein>
<gene>
    <name evidence="1" type="ORF">ETSY2_18370</name>
</gene>
<dbReference type="AlphaFoldDB" id="W4M7S9"/>
<dbReference type="EMBL" id="AZHX01000752">
    <property type="protein sequence ID" value="ETX06233.1"/>
    <property type="molecule type" value="Genomic_DNA"/>
</dbReference>
<comment type="caution">
    <text evidence="1">The sequence shown here is derived from an EMBL/GenBank/DDBJ whole genome shotgun (WGS) entry which is preliminary data.</text>
</comment>